<dbReference type="Pfam" id="PF13609">
    <property type="entry name" value="Porin_4"/>
    <property type="match status" value="1"/>
</dbReference>
<keyword evidence="9" id="KW-0472">Membrane</keyword>
<evidence type="ECO:0000256" key="6">
    <source>
        <dbReference type="ARBA" id="ARBA00022729"/>
    </source>
</evidence>
<gene>
    <name evidence="13" type="ORF">SAMN05446927_3328</name>
</gene>
<dbReference type="GO" id="GO:0046930">
    <property type="term" value="C:pore complex"/>
    <property type="evidence" value="ECO:0007669"/>
    <property type="project" value="UniProtKB-KW"/>
</dbReference>
<dbReference type="AlphaFoldDB" id="A0A7Z7I6C8"/>
<dbReference type="InterPro" id="IPR023614">
    <property type="entry name" value="Porin_dom_sf"/>
</dbReference>
<evidence type="ECO:0000256" key="7">
    <source>
        <dbReference type="ARBA" id="ARBA00023065"/>
    </source>
</evidence>
<dbReference type="CDD" id="cd00342">
    <property type="entry name" value="gram_neg_porins"/>
    <property type="match status" value="1"/>
</dbReference>
<evidence type="ECO:0000313" key="13">
    <source>
        <dbReference type="EMBL" id="SOE67533.1"/>
    </source>
</evidence>
<accession>A0A7Z7I6C8</accession>
<feature type="signal peptide" evidence="11">
    <location>
        <begin position="1"/>
        <end position="36"/>
    </location>
</feature>
<dbReference type="PANTHER" id="PTHR34501:SF9">
    <property type="entry name" value="MAJOR OUTER MEMBRANE PROTEIN P.IA"/>
    <property type="match status" value="1"/>
</dbReference>
<keyword evidence="14" id="KW-1185">Reference proteome</keyword>
<dbReference type="SUPFAM" id="SSF56935">
    <property type="entry name" value="Porins"/>
    <property type="match status" value="1"/>
</dbReference>
<name>A0A7Z7I6C8_9BURK</name>
<evidence type="ECO:0000256" key="3">
    <source>
        <dbReference type="ARBA" id="ARBA00022448"/>
    </source>
</evidence>
<dbReference type="InterPro" id="IPR050298">
    <property type="entry name" value="Gram-neg_bact_OMP"/>
</dbReference>
<evidence type="ECO:0000256" key="4">
    <source>
        <dbReference type="ARBA" id="ARBA00022452"/>
    </source>
</evidence>
<evidence type="ECO:0000256" key="8">
    <source>
        <dbReference type="ARBA" id="ARBA00023114"/>
    </source>
</evidence>
<dbReference type="GO" id="GO:0015288">
    <property type="term" value="F:porin activity"/>
    <property type="evidence" value="ECO:0007669"/>
    <property type="project" value="UniProtKB-KW"/>
</dbReference>
<dbReference type="GO" id="GO:0006811">
    <property type="term" value="P:monoatomic ion transport"/>
    <property type="evidence" value="ECO:0007669"/>
    <property type="project" value="UniProtKB-KW"/>
</dbReference>
<evidence type="ECO:0000259" key="12">
    <source>
        <dbReference type="Pfam" id="PF13609"/>
    </source>
</evidence>
<sequence length="363" mass="38201">MTIRGTVRPMYSGMKKFRLRTGACATVAFCAASAGAQVQIAPQVQGGSQVQLYGLVGTYIDSLKRSDMAQSQVQMGSGGLTTSFWGIRGKEDLGGGASAIFALESFFQPNNGGQGRSAADPYWSRNAYVGLTGAFGRLTFGRQTNPTYVAMQAVNPFGSSVVFSPLVVQTFVTSYGGSIIGDTVWNNTAQYTSPSYNGLGATVIYGLGGVAGSPGIGNLGLHLSYSGSALTAVLSAQRVRFTAVGPVGAQYAYLAGAAYDFRLVKLYASAVLTSNVSTPTGTHTYQAGLSIPFTPADFLYASWARTRRSGPVDNSLRNTASIAYDHFLSKRTDLYAVYSLDKLSGHSIGNTFGGRHPAHVLVD</sequence>
<keyword evidence="5" id="KW-0812">Transmembrane</keyword>
<dbReference type="GO" id="GO:0009279">
    <property type="term" value="C:cell outer membrane"/>
    <property type="evidence" value="ECO:0007669"/>
    <property type="project" value="UniProtKB-SubCell"/>
</dbReference>
<dbReference type="PANTHER" id="PTHR34501">
    <property type="entry name" value="PROTEIN YDDL-RELATED"/>
    <property type="match status" value="1"/>
</dbReference>
<evidence type="ECO:0000256" key="9">
    <source>
        <dbReference type="ARBA" id="ARBA00023136"/>
    </source>
</evidence>
<proteinExistence type="predicted"/>
<dbReference type="Proteomes" id="UP000219522">
    <property type="component" value="Unassembled WGS sequence"/>
</dbReference>
<feature type="domain" description="Porin" evidence="12">
    <location>
        <begin position="25"/>
        <end position="343"/>
    </location>
</feature>
<evidence type="ECO:0000256" key="2">
    <source>
        <dbReference type="ARBA" id="ARBA00011233"/>
    </source>
</evidence>
<feature type="chain" id="PRO_5031334732" evidence="11">
    <location>
        <begin position="37"/>
        <end position="363"/>
    </location>
</feature>
<dbReference type="EMBL" id="OCSU01000001">
    <property type="protein sequence ID" value="SOE67533.1"/>
    <property type="molecule type" value="Genomic_DNA"/>
</dbReference>
<protein>
    <submittedName>
        <fullName evidence="13">Outer membrane protein (Porin)</fullName>
    </submittedName>
</protein>
<keyword evidence="4" id="KW-1134">Transmembrane beta strand</keyword>
<evidence type="ECO:0000256" key="10">
    <source>
        <dbReference type="ARBA" id="ARBA00023237"/>
    </source>
</evidence>
<dbReference type="InterPro" id="IPR033900">
    <property type="entry name" value="Gram_neg_porin_domain"/>
</dbReference>
<comment type="subunit">
    <text evidence="2">Homotrimer.</text>
</comment>
<comment type="subcellular location">
    <subcellularLocation>
        <location evidence="1">Cell outer membrane</location>
        <topology evidence="1">Multi-pass membrane protein</topology>
    </subcellularLocation>
</comment>
<keyword evidence="10" id="KW-0998">Cell outer membrane</keyword>
<evidence type="ECO:0000256" key="5">
    <source>
        <dbReference type="ARBA" id="ARBA00022692"/>
    </source>
</evidence>
<keyword evidence="8" id="KW-0626">Porin</keyword>
<evidence type="ECO:0000313" key="14">
    <source>
        <dbReference type="Proteomes" id="UP000219522"/>
    </source>
</evidence>
<evidence type="ECO:0000256" key="1">
    <source>
        <dbReference type="ARBA" id="ARBA00004571"/>
    </source>
</evidence>
<dbReference type="Gene3D" id="2.40.160.10">
    <property type="entry name" value="Porin"/>
    <property type="match status" value="1"/>
</dbReference>
<evidence type="ECO:0000256" key="11">
    <source>
        <dbReference type="SAM" id="SignalP"/>
    </source>
</evidence>
<keyword evidence="6 11" id="KW-0732">Signal</keyword>
<keyword evidence="3" id="KW-0813">Transport</keyword>
<keyword evidence="7" id="KW-0406">Ion transport</keyword>
<organism evidence="13 14">
    <name type="scientific">Caballeronia arationis</name>
    <dbReference type="NCBI Taxonomy" id="1777142"/>
    <lineage>
        <taxon>Bacteria</taxon>
        <taxon>Pseudomonadati</taxon>
        <taxon>Pseudomonadota</taxon>
        <taxon>Betaproteobacteria</taxon>
        <taxon>Burkholderiales</taxon>
        <taxon>Burkholderiaceae</taxon>
        <taxon>Caballeronia</taxon>
    </lineage>
</organism>
<comment type="caution">
    <text evidence="13">The sequence shown here is derived from an EMBL/GenBank/DDBJ whole genome shotgun (WGS) entry which is preliminary data.</text>
</comment>
<reference evidence="13 14" key="1">
    <citation type="submission" date="2017-09" db="EMBL/GenBank/DDBJ databases">
        <authorList>
            <person name="Varghese N."/>
            <person name="Submissions S."/>
        </authorList>
    </citation>
    <scope>NUCLEOTIDE SEQUENCE [LARGE SCALE GENOMIC DNA]</scope>
    <source>
        <strain evidence="13 14">OK806</strain>
    </source>
</reference>